<proteinExistence type="predicted"/>
<dbReference type="PATRIC" id="fig|1121326.3.peg.6394"/>
<name>A0A161VZZ7_9CLOT</name>
<gene>
    <name evidence="1" type="ORF">CLMAG_63270</name>
</gene>
<dbReference type="STRING" id="1121326.CLMAG_63270"/>
<evidence type="ECO:0000313" key="2">
    <source>
        <dbReference type="Proteomes" id="UP000076603"/>
    </source>
</evidence>
<protein>
    <submittedName>
        <fullName evidence="1">Uncharacterized protein</fullName>
    </submittedName>
</protein>
<keyword evidence="2" id="KW-1185">Reference proteome</keyword>
<reference evidence="1 2" key="1">
    <citation type="submission" date="2016-04" db="EMBL/GenBank/DDBJ databases">
        <title>Genome sequence of Clostridium magnum DSM 2767.</title>
        <authorList>
            <person name="Poehlein A."/>
            <person name="Uhlig R."/>
            <person name="Fischer R."/>
            <person name="Bahl H."/>
            <person name="Daniel R."/>
        </authorList>
    </citation>
    <scope>NUCLEOTIDE SEQUENCE [LARGE SCALE GENOMIC DNA]</scope>
    <source>
        <strain evidence="1 2">DSM 2767</strain>
    </source>
</reference>
<accession>A0A161VZZ7</accession>
<dbReference type="EMBL" id="LWAE01000020">
    <property type="protein sequence ID" value="KZL88400.1"/>
    <property type="molecule type" value="Genomic_DNA"/>
</dbReference>
<dbReference type="AlphaFoldDB" id="A0A161VZZ7"/>
<dbReference type="Proteomes" id="UP000076603">
    <property type="component" value="Unassembled WGS sequence"/>
</dbReference>
<comment type="caution">
    <text evidence="1">The sequence shown here is derived from an EMBL/GenBank/DDBJ whole genome shotgun (WGS) entry which is preliminary data.</text>
</comment>
<sequence>MNTLLQREKIDSKQEGLIDLIDEFISNSLDELETEGAMCLEMCEEEDGDYHMTSYWIDGTYTEVENFLMKHYHEDYFKDMCNIIISKYPNNIEALKEKMGDRANYNDTLAYECLGTILLKEYQTSSIWYTVYGSEEDDLIDFVQRYHILNALEDQEDFPVLKTSDLSAAMLGISTSVTPSDMYDVFAHNVDKLTDKEYNFIGEERKIFTPDFIQISSVGARWKCYVDMSRKSKGYMVDFLEKFIKAQEVARALDELGVGEYDLKWLFN</sequence>
<organism evidence="1 2">
    <name type="scientific">Clostridium magnum DSM 2767</name>
    <dbReference type="NCBI Taxonomy" id="1121326"/>
    <lineage>
        <taxon>Bacteria</taxon>
        <taxon>Bacillati</taxon>
        <taxon>Bacillota</taxon>
        <taxon>Clostridia</taxon>
        <taxon>Eubacteriales</taxon>
        <taxon>Clostridiaceae</taxon>
        <taxon>Clostridium</taxon>
    </lineage>
</organism>
<evidence type="ECO:0000313" key="1">
    <source>
        <dbReference type="EMBL" id="KZL88400.1"/>
    </source>
</evidence>
<dbReference type="RefSeq" id="WP_066631209.1">
    <property type="nucleotide sequence ID" value="NZ_FQXL01000066.1"/>
</dbReference>